<dbReference type="EMBL" id="BMAU01021357">
    <property type="protein sequence ID" value="GFY21304.1"/>
    <property type="molecule type" value="Genomic_DNA"/>
</dbReference>
<accession>A0A8X6VPA4</accession>
<protein>
    <submittedName>
        <fullName evidence="1">Uncharacterized protein</fullName>
    </submittedName>
</protein>
<name>A0A8X6VPA4_TRICX</name>
<keyword evidence="2" id="KW-1185">Reference proteome</keyword>
<proteinExistence type="predicted"/>
<evidence type="ECO:0000313" key="1">
    <source>
        <dbReference type="EMBL" id="GFY21304.1"/>
    </source>
</evidence>
<reference evidence="1" key="1">
    <citation type="submission" date="2020-08" db="EMBL/GenBank/DDBJ databases">
        <title>Multicomponent nature underlies the extraordinary mechanical properties of spider dragline silk.</title>
        <authorList>
            <person name="Kono N."/>
            <person name="Nakamura H."/>
            <person name="Mori M."/>
            <person name="Yoshida Y."/>
            <person name="Ohtoshi R."/>
            <person name="Malay A.D."/>
            <person name="Moran D.A.P."/>
            <person name="Tomita M."/>
            <person name="Numata K."/>
            <person name="Arakawa K."/>
        </authorList>
    </citation>
    <scope>NUCLEOTIDE SEQUENCE</scope>
</reference>
<gene>
    <name evidence="1" type="ORF">TNCV_3993481</name>
</gene>
<sequence length="87" mass="10012">MHIKFVKRNHPLCALAYEFRPRKAMSVDLGTSSELLPLRYRLSEIFGLLGFSSAVQRSDSCKNTDLNYKLDIPGLPTFYRPMPRHTP</sequence>
<comment type="caution">
    <text evidence="1">The sequence shown here is derived from an EMBL/GenBank/DDBJ whole genome shotgun (WGS) entry which is preliminary data.</text>
</comment>
<dbReference type="AlphaFoldDB" id="A0A8X6VPA4"/>
<organism evidence="1 2">
    <name type="scientific">Trichonephila clavipes</name>
    <name type="common">Golden silk orbweaver</name>
    <name type="synonym">Nephila clavipes</name>
    <dbReference type="NCBI Taxonomy" id="2585209"/>
    <lineage>
        <taxon>Eukaryota</taxon>
        <taxon>Metazoa</taxon>
        <taxon>Ecdysozoa</taxon>
        <taxon>Arthropoda</taxon>
        <taxon>Chelicerata</taxon>
        <taxon>Arachnida</taxon>
        <taxon>Araneae</taxon>
        <taxon>Araneomorphae</taxon>
        <taxon>Entelegynae</taxon>
        <taxon>Araneoidea</taxon>
        <taxon>Nephilidae</taxon>
        <taxon>Trichonephila</taxon>
    </lineage>
</organism>
<dbReference type="Proteomes" id="UP000887159">
    <property type="component" value="Unassembled WGS sequence"/>
</dbReference>
<evidence type="ECO:0000313" key="2">
    <source>
        <dbReference type="Proteomes" id="UP000887159"/>
    </source>
</evidence>